<keyword evidence="2" id="KW-1185">Reference proteome</keyword>
<gene>
    <name evidence="1" type="ORF">PORY_000712</name>
</gene>
<evidence type="ECO:0000313" key="1">
    <source>
        <dbReference type="EMBL" id="KAG4305802.1"/>
    </source>
</evidence>
<reference evidence="1 2" key="1">
    <citation type="journal article" date="2021" name="Commun. Biol.">
        <title>Genomic insights into the host specific adaptation of the Pneumocystis genus.</title>
        <authorList>
            <person name="Cisse O.H."/>
            <person name="Ma L."/>
            <person name="Dekker J.P."/>
            <person name="Khil P.P."/>
            <person name="Youn J.-H."/>
            <person name="Brenchley J.M."/>
            <person name="Blair R."/>
            <person name="Pahar B."/>
            <person name="Chabe M."/>
            <person name="Van Rompay K.K.A."/>
            <person name="Keesler R."/>
            <person name="Sukura A."/>
            <person name="Hirsch V."/>
            <person name="Kutty G."/>
            <person name="Liu Y."/>
            <person name="Peng L."/>
            <person name="Chen J."/>
            <person name="Song J."/>
            <person name="Weissenbacher-Lang C."/>
            <person name="Xu J."/>
            <person name="Upham N.S."/>
            <person name="Stajich J.E."/>
            <person name="Cuomo C.A."/>
            <person name="Cushion M.T."/>
            <person name="Kovacs J.A."/>
        </authorList>
    </citation>
    <scope>NUCLEOTIDE SEQUENCE [LARGE SCALE GENOMIC DNA]</scope>
    <source>
        <strain evidence="1 2">RABM</strain>
    </source>
</reference>
<evidence type="ECO:0000313" key="2">
    <source>
        <dbReference type="Proteomes" id="UP000768646"/>
    </source>
</evidence>
<accession>A0ACB7CGN0</accession>
<name>A0ACB7CGN0_9ASCO</name>
<dbReference type="EMBL" id="JABTEG010000002">
    <property type="protein sequence ID" value="KAG4305802.1"/>
    <property type="molecule type" value="Genomic_DNA"/>
</dbReference>
<protein>
    <submittedName>
        <fullName evidence="1">Uncharacterized protein</fullName>
    </submittedName>
</protein>
<dbReference type="Proteomes" id="UP000768646">
    <property type="component" value="Unassembled WGS sequence"/>
</dbReference>
<sequence>MIHENRKLSEQLDKEISNKKSALRQLSKLTISTESSRPILTNRENKMSNLEYTKMKDHKVLIALKSQYNSQLSERNSLLMMFWKKLSPLLNSEWIQNIHPLSMDASNNFSYFSKNSILCIKHIEKLVNDFPIKCKKLEHKFLKEYQIILTTLENKTKRISRLENFLIKNISNQTIFKERITNFKVANHEIKSRLHDSIKNKQAIQSSISSQEPDVFASFDLTENIYDSIKNKKWILRLKELENRLKAEKEARIRDKKGAQEQLAYFQHENEELREELQMERNSTHSKPLSELLT</sequence>
<comment type="caution">
    <text evidence="1">The sequence shown here is derived from an EMBL/GenBank/DDBJ whole genome shotgun (WGS) entry which is preliminary data.</text>
</comment>
<proteinExistence type="predicted"/>
<organism evidence="1 2">
    <name type="scientific">Pneumocystis oryctolagi</name>
    <dbReference type="NCBI Taxonomy" id="42067"/>
    <lineage>
        <taxon>Eukaryota</taxon>
        <taxon>Fungi</taxon>
        <taxon>Dikarya</taxon>
        <taxon>Ascomycota</taxon>
        <taxon>Taphrinomycotina</taxon>
        <taxon>Pneumocystomycetes</taxon>
        <taxon>Pneumocystaceae</taxon>
        <taxon>Pneumocystis</taxon>
    </lineage>
</organism>